<evidence type="ECO:0000313" key="3">
    <source>
        <dbReference type="Proteomes" id="UP000193925"/>
    </source>
</evidence>
<evidence type="ECO:0000313" key="1">
    <source>
        <dbReference type="EMBL" id="CDQ11445.1"/>
    </source>
</evidence>
<reference evidence="1" key="2">
    <citation type="submission" date="2014-07" db="EMBL/GenBank/DDBJ databases">
        <title>Initial genome analysis of the psychrotolerant acidophile Acidithiobacillus ferrivorans CF27: insights into iron and sulfur oxidation pathways and into biofilm formation.</title>
        <authorList>
            <person name="Talla E."/>
            <person name="Hedrich S."/>
            <person name="Mangenot S."/>
            <person name="Ji B."/>
            <person name="Johnson D.B."/>
            <person name="Barbe V."/>
            <person name="Bonnefoy V."/>
        </authorList>
    </citation>
    <scope>NUCLEOTIDE SEQUENCE [LARGE SCALE GENOMIC DNA]</scope>
    <source>
        <strain evidence="1">CF27</strain>
    </source>
</reference>
<name>A0A060USR9_9PROT</name>
<dbReference type="EMBL" id="CCCS020000051">
    <property type="protein sequence ID" value="CDQ11445.1"/>
    <property type="molecule type" value="Genomic_DNA"/>
</dbReference>
<protein>
    <submittedName>
        <fullName evidence="1">Uncharacterized protein</fullName>
    </submittedName>
</protein>
<keyword evidence="3" id="KW-1185">Reference proteome</keyword>
<dbReference type="AlphaFoldDB" id="A0A060USR9"/>
<dbReference type="EMBL" id="LT841305">
    <property type="protein sequence ID" value="SMH66276.1"/>
    <property type="molecule type" value="Genomic_DNA"/>
</dbReference>
<dbReference type="Proteomes" id="UP000193925">
    <property type="component" value="Chromosome AFERRI"/>
</dbReference>
<evidence type="ECO:0000313" key="2">
    <source>
        <dbReference type="EMBL" id="SMH66276.1"/>
    </source>
</evidence>
<gene>
    <name evidence="2" type="ORF">AFERRI_30006</name>
    <name evidence="1" type="ORF">AFERRI_550002</name>
</gene>
<organism evidence="1">
    <name type="scientific">Acidithiobacillus ferrivorans</name>
    <dbReference type="NCBI Taxonomy" id="160808"/>
    <lineage>
        <taxon>Bacteria</taxon>
        <taxon>Pseudomonadati</taxon>
        <taxon>Pseudomonadota</taxon>
        <taxon>Acidithiobacillia</taxon>
        <taxon>Acidithiobacillales</taxon>
        <taxon>Acidithiobacillaceae</taxon>
        <taxon>Acidithiobacillus</taxon>
    </lineage>
</organism>
<accession>A0A060USR9</accession>
<proteinExistence type="predicted"/>
<reference evidence="1" key="1">
    <citation type="submission" date="2014-03" db="EMBL/GenBank/DDBJ databases">
        <authorList>
            <person name="Genoscope - CEA"/>
        </authorList>
    </citation>
    <scope>NUCLEOTIDE SEQUENCE [LARGE SCALE GENOMIC DNA]</scope>
    <source>
        <strain evidence="1">CF27</strain>
    </source>
</reference>
<sequence>MMASWACATLAMQLTVTVTLGIYRCEMRKVALLRRKISAFQGGAIHSVGSPCTQG</sequence>
<reference evidence="2 3" key="3">
    <citation type="submission" date="2017-03" db="EMBL/GenBank/DDBJ databases">
        <authorList>
            <person name="Regsiter A."/>
            <person name="William W."/>
        </authorList>
    </citation>
    <scope>NUCLEOTIDE SEQUENCE [LARGE SCALE GENOMIC DNA]</scope>
    <source>
        <strain evidence="2">PRJEB5721</strain>
    </source>
</reference>